<organism evidence="4">
    <name type="scientific">hydrothermal vent metagenome</name>
    <dbReference type="NCBI Taxonomy" id="652676"/>
    <lineage>
        <taxon>unclassified sequences</taxon>
        <taxon>metagenomes</taxon>
        <taxon>ecological metagenomes</taxon>
    </lineage>
</organism>
<dbReference type="GO" id="GO:0004113">
    <property type="term" value="F:2',3'-cyclic-nucleotide 3'-phosphodiesterase activity"/>
    <property type="evidence" value="ECO:0007669"/>
    <property type="project" value="TreeGrafter"/>
</dbReference>
<name>A0A3B1CFR5_9ZZZZ</name>
<evidence type="ECO:0000313" key="4">
    <source>
        <dbReference type="EMBL" id="VAX21500.1"/>
    </source>
</evidence>
<dbReference type="Gene3D" id="3.60.21.10">
    <property type="match status" value="1"/>
</dbReference>
<proteinExistence type="predicted"/>
<reference evidence="4" key="1">
    <citation type="submission" date="2018-06" db="EMBL/GenBank/DDBJ databases">
        <authorList>
            <person name="Zhirakovskaya E."/>
        </authorList>
    </citation>
    <scope>NUCLEOTIDE SEQUENCE</scope>
</reference>
<dbReference type="InterPro" id="IPR005235">
    <property type="entry name" value="YmdB-like"/>
</dbReference>
<evidence type="ECO:0000256" key="1">
    <source>
        <dbReference type="ARBA" id="ARBA00022723"/>
    </source>
</evidence>
<evidence type="ECO:0000256" key="3">
    <source>
        <dbReference type="ARBA" id="ARBA00023004"/>
    </source>
</evidence>
<dbReference type="EMBL" id="UOGE01000066">
    <property type="protein sequence ID" value="VAX21500.1"/>
    <property type="molecule type" value="Genomic_DNA"/>
</dbReference>
<dbReference type="AlphaFoldDB" id="A0A3B1CFR5"/>
<dbReference type="Pfam" id="PF13277">
    <property type="entry name" value="YmdB"/>
    <property type="match status" value="1"/>
</dbReference>
<accession>A0A3B1CFR5</accession>
<sequence length="260" mass="28169">MKILAVGDIFGRVGRRVIKEGLNNIVAMTHADFVIANGENLAGGFGLTKALVTEIFSYGVDVITSGNHIWDKKEALGLVNNDSRVLRPANYPDTAPGSGAQVFTTRSGQKIGVINLQGRVFMDAIDCPFRKADEQLDSVRNQTNIIIVEIHAEATSEKEAMGYYLDGRVSAVLGSHTHVQTADEKILPRGSAYITDLGMTGPSHSVIGVKVDIILKRFTQKLPEKFEEAGGPGQLNAVLVEVDDKTGKAISIKRTFINYD</sequence>
<evidence type="ECO:0000256" key="2">
    <source>
        <dbReference type="ARBA" id="ARBA00022801"/>
    </source>
</evidence>
<dbReference type="PANTHER" id="PTHR36303">
    <property type="entry name" value="2',3'-CYCLIC-NUCLEOTIDE 2'-PHOSPHODIESTERASE"/>
    <property type="match status" value="1"/>
</dbReference>
<dbReference type="PANTHER" id="PTHR36303:SF1">
    <property type="entry name" value="2',3'-CYCLIC-NUCLEOTIDE 2'-PHOSPHODIESTERASE"/>
    <property type="match status" value="1"/>
</dbReference>
<keyword evidence="2" id="KW-0378">Hydrolase</keyword>
<dbReference type="InterPro" id="IPR029052">
    <property type="entry name" value="Metallo-depent_PP-like"/>
</dbReference>
<dbReference type="CDD" id="cd07382">
    <property type="entry name" value="MPP_DR1281"/>
    <property type="match status" value="1"/>
</dbReference>
<gene>
    <name evidence="4" type="ORF">MNBD_NITROSPINAE02-2116</name>
</gene>
<dbReference type="NCBIfam" id="TIGR00282">
    <property type="entry name" value="TIGR00282 family metallophosphoesterase"/>
    <property type="match status" value="1"/>
</dbReference>
<dbReference type="SUPFAM" id="SSF56300">
    <property type="entry name" value="Metallo-dependent phosphatases"/>
    <property type="match status" value="1"/>
</dbReference>
<dbReference type="PIRSF" id="PIRSF004789">
    <property type="entry name" value="DR1281"/>
    <property type="match status" value="1"/>
</dbReference>
<keyword evidence="1" id="KW-0479">Metal-binding</keyword>
<dbReference type="FunFam" id="3.60.21.10:FF:000016">
    <property type="entry name" value="Putative metallophosphoesterase"/>
    <property type="match status" value="1"/>
</dbReference>
<keyword evidence="3" id="KW-0408">Iron</keyword>
<dbReference type="GO" id="GO:0046872">
    <property type="term" value="F:metal ion binding"/>
    <property type="evidence" value="ECO:0007669"/>
    <property type="project" value="UniProtKB-KW"/>
</dbReference>
<protein>
    <submittedName>
        <fullName evidence="4">Uncharacterized protein YmdB</fullName>
    </submittedName>
</protein>